<evidence type="ECO:0000313" key="4">
    <source>
        <dbReference type="EMBL" id="RKH55540.1"/>
    </source>
</evidence>
<sequence length="326" mass="35238">MRAIRVHRPGGPEVLQLEEIPLPEPRAGWVRIRVRAFGLNRSELFTRQGHSPSVRFPRVLGIECVGVVDDEGGTDLAVGQTVVALMGEMGRAYNGGYAEYTLVPRERVLPVRTTLPWDVLASLPETYLTAWGSLTEAMEMRAGQTLLIRGGTSSVGMAAASLAKGIGLRVFATTRAPAKADGLLANGADDIIIDTGRIAEDVRQRVPSGVDGVLELVGTATLLDSLRAVRPGGIVCNTGILGNAWVLERFEPLEDIPSTVRLTTYHSGTTSAEHSTAAMQEIVDGVAAGRYRANLQRRFRFDEIVEAHRFMEENRGSGKLVVVIDT</sequence>
<dbReference type="SUPFAM" id="SSF50129">
    <property type="entry name" value="GroES-like"/>
    <property type="match status" value="1"/>
</dbReference>
<feature type="domain" description="Enoyl reductase (ER)" evidence="3">
    <location>
        <begin position="10"/>
        <end position="322"/>
    </location>
</feature>
<dbReference type="Proteomes" id="UP000272888">
    <property type="component" value="Unassembled WGS sequence"/>
</dbReference>
<comment type="caution">
    <text evidence="4">The sequence shown here is derived from an EMBL/GenBank/DDBJ whole genome shotgun (WGS) entry which is preliminary data.</text>
</comment>
<protein>
    <submittedName>
        <fullName evidence="4">NADPH:quinone reductase</fullName>
    </submittedName>
</protein>
<dbReference type="CDD" id="cd08243">
    <property type="entry name" value="quinone_oxidoreductase_like_1"/>
    <property type="match status" value="1"/>
</dbReference>
<keyword evidence="1" id="KW-0521">NADP</keyword>
<evidence type="ECO:0000259" key="3">
    <source>
        <dbReference type="SMART" id="SM00829"/>
    </source>
</evidence>
<dbReference type="Gene3D" id="3.40.50.720">
    <property type="entry name" value="NAD(P)-binding Rossmann-like Domain"/>
    <property type="match status" value="1"/>
</dbReference>
<keyword evidence="5" id="KW-1185">Reference proteome</keyword>
<dbReference type="InterPro" id="IPR036291">
    <property type="entry name" value="NAD(P)-bd_dom_sf"/>
</dbReference>
<keyword evidence="2" id="KW-0560">Oxidoreductase</keyword>
<dbReference type="InterPro" id="IPR020843">
    <property type="entry name" value="ER"/>
</dbReference>
<dbReference type="InterPro" id="IPR013154">
    <property type="entry name" value="ADH-like_N"/>
</dbReference>
<evidence type="ECO:0000313" key="5">
    <source>
        <dbReference type="Proteomes" id="UP000272888"/>
    </source>
</evidence>
<evidence type="ECO:0000256" key="2">
    <source>
        <dbReference type="ARBA" id="ARBA00023002"/>
    </source>
</evidence>
<dbReference type="SUPFAM" id="SSF51735">
    <property type="entry name" value="NAD(P)-binding Rossmann-fold domains"/>
    <property type="match status" value="1"/>
</dbReference>
<dbReference type="Pfam" id="PF08240">
    <property type="entry name" value="ADH_N"/>
    <property type="match status" value="1"/>
</dbReference>
<dbReference type="SMART" id="SM00829">
    <property type="entry name" value="PKS_ER"/>
    <property type="match status" value="1"/>
</dbReference>
<dbReference type="EMBL" id="RAWB01000248">
    <property type="protein sequence ID" value="RKH55540.1"/>
    <property type="molecule type" value="Genomic_DNA"/>
</dbReference>
<dbReference type="GO" id="GO:0016651">
    <property type="term" value="F:oxidoreductase activity, acting on NAD(P)H"/>
    <property type="evidence" value="ECO:0007669"/>
    <property type="project" value="TreeGrafter"/>
</dbReference>
<dbReference type="PANTHER" id="PTHR48106:SF18">
    <property type="entry name" value="QUINONE OXIDOREDUCTASE PIG3"/>
    <property type="match status" value="1"/>
</dbReference>
<dbReference type="Pfam" id="PF13602">
    <property type="entry name" value="ADH_zinc_N_2"/>
    <property type="match status" value="1"/>
</dbReference>
<evidence type="ECO:0000256" key="1">
    <source>
        <dbReference type="ARBA" id="ARBA00022857"/>
    </source>
</evidence>
<dbReference type="PANTHER" id="PTHR48106">
    <property type="entry name" value="QUINONE OXIDOREDUCTASE PIG3-RELATED"/>
    <property type="match status" value="1"/>
</dbReference>
<dbReference type="RefSeq" id="WP_120645382.1">
    <property type="nucleotide sequence ID" value="NZ_RAWB01000248.1"/>
</dbReference>
<dbReference type="AlphaFoldDB" id="A0A3A8PJW1"/>
<dbReference type="GO" id="GO:0070402">
    <property type="term" value="F:NADPH binding"/>
    <property type="evidence" value="ECO:0007669"/>
    <property type="project" value="TreeGrafter"/>
</dbReference>
<dbReference type="InterPro" id="IPR011032">
    <property type="entry name" value="GroES-like_sf"/>
</dbReference>
<name>A0A3A8PJW1_9BACT</name>
<reference evidence="5" key="1">
    <citation type="submission" date="2018-09" db="EMBL/GenBank/DDBJ databases">
        <authorList>
            <person name="Livingstone P.G."/>
            <person name="Whitworth D.E."/>
        </authorList>
    </citation>
    <scope>NUCLEOTIDE SEQUENCE [LARGE SCALE GENOMIC DNA]</scope>
    <source>
        <strain evidence="5">CA051B</strain>
    </source>
</reference>
<dbReference type="Gene3D" id="3.90.180.10">
    <property type="entry name" value="Medium-chain alcohol dehydrogenases, catalytic domain"/>
    <property type="match status" value="1"/>
</dbReference>
<gene>
    <name evidence="4" type="ORF">D7V93_22570</name>
</gene>
<organism evidence="4 5">
    <name type="scientific">Corallococcus llansteffanensis</name>
    <dbReference type="NCBI Taxonomy" id="2316731"/>
    <lineage>
        <taxon>Bacteria</taxon>
        <taxon>Pseudomonadati</taxon>
        <taxon>Myxococcota</taxon>
        <taxon>Myxococcia</taxon>
        <taxon>Myxococcales</taxon>
        <taxon>Cystobacterineae</taxon>
        <taxon>Myxococcaceae</taxon>
        <taxon>Corallococcus</taxon>
    </lineage>
</organism>
<proteinExistence type="predicted"/>
<accession>A0A3A8PJW1</accession>